<sequence length="394" mass="43912">MDFGRARMRQAIVLEDVCIIPGRMDVMDSANVSLRNFSSAVVIHSNGRDVYHNWNVLRNSRGIRLYGSKTCYMPPIRMADCYLQGIHITAERRRAAEVVLPNKKNLLTSAGARGRKSGAEVHFVNSSAPVVQFWIFSRTTPDEKGWQELKSQSLLATIDGRDFDSAEKNVHLFLSRYDSVHHPFCISPHTSDTPGNIYEYWRKIQFHALYEKLHTCLLPDSTGEYLRTELAEVGLGLTRLATSRLFEQLSKDHMVAPDHIVVDTSAEDALDLDSSSSRFEAAYGGLNSADIFGPEQFPKAGTDGIEDLSLPLTKEVSMSGLAITDGNHSVQFAAGRSREAMLRSLMPIIETTGDIKSGIKHGLRSVMHTAREIESLDALLEEINVKLDRPKEHG</sequence>
<dbReference type="EMBL" id="JAVHJO010000013">
    <property type="protein sequence ID" value="KAK6530107.1"/>
    <property type="molecule type" value="Genomic_DNA"/>
</dbReference>
<gene>
    <name evidence="1" type="ORF">TWF694_003479</name>
</gene>
<organism evidence="1 2">
    <name type="scientific">Orbilia ellipsospora</name>
    <dbReference type="NCBI Taxonomy" id="2528407"/>
    <lineage>
        <taxon>Eukaryota</taxon>
        <taxon>Fungi</taxon>
        <taxon>Dikarya</taxon>
        <taxon>Ascomycota</taxon>
        <taxon>Pezizomycotina</taxon>
        <taxon>Orbiliomycetes</taxon>
        <taxon>Orbiliales</taxon>
        <taxon>Orbiliaceae</taxon>
        <taxon>Orbilia</taxon>
    </lineage>
</organism>
<keyword evidence="2" id="KW-1185">Reference proteome</keyword>
<dbReference type="Proteomes" id="UP001365542">
    <property type="component" value="Unassembled WGS sequence"/>
</dbReference>
<proteinExistence type="predicted"/>
<reference evidence="1 2" key="1">
    <citation type="submission" date="2019-10" db="EMBL/GenBank/DDBJ databases">
        <authorList>
            <person name="Palmer J.M."/>
        </authorList>
    </citation>
    <scope>NUCLEOTIDE SEQUENCE [LARGE SCALE GENOMIC DNA]</scope>
    <source>
        <strain evidence="1 2">TWF694</strain>
    </source>
</reference>
<protein>
    <submittedName>
        <fullName evidence="1">Uncharacterized protein</fullName>
    </submittedName>
</protein>
<evidence type="ECO:0000313" key="1">
    <source>
        <dbReference type="EMBL" id="KAK6530107.1"/>
    </source>
</evidence>
<evidence type="ECO:0000313" key="2">
    <source>
        <dbReference type="Proteomes" id="UP001365542"/>
    </source>
</evidence>
<name>A0AAV9WZN0_9PEZI</name>
<accession>A0AAV9WZN0</accession>
<comment type="caution">
    <text evidence="1">The sequence shown here is derived from an EMBL/GenBank/DDBJ whole genome shotgun (WGS) entry which is preliminary data.</text>
</comment>
<dbReference type="AlphaFoldDB" id="A0AAV9WZN0"/>